<proteinExistence type="predicted"/>
<keyword evidence="2" id="KW-1185">Reference proteome</keyword>
<protein>
    <submittedName>
        <fullName evidence="1">Uncharacterized protein</fullName>
    </submittedName>
</protein>
<dbReference type="OrthoDB" id="6730379at2759"/>
<evidence type="ECO:0000313" key="1">
    <source>
        <dbReference type="EMBL" id="OAA65789.1"/>
    </source>
</evidence>
<gene>
    <name evidence="1" type="ORF">SPI_02576</name>
</gene>
<comment type="caution">
    <text evidence="1">The sequence shown here is derived from an EMBL/GenBank/DDBJ whole genome shotgun (WGS) entry which is preliminary data.</text>
</comment>
<dbReference type="STRING" id="1081102.A0A167Y3L4"/>
<organism evidence="1 2">
    <name type="scientific">Niveomyces insectorum RCEF 264</name>
    <dbReference type="NCBI Taxonomy" id="1081102"/>
    <lineage>
        <taxon>Eukaryota</taxon>
        <taxon>Fungi</taxon>
        <taxon>Dikarya</taxon>
        <taxon>Ascomycota</taxon>
        <taxon>Pezizomycotina</taxon>
        <taxon>Sordariomycetes</taxon>
        <taxon>Hypocreomycetidae</taxon>
        <taxon>Hypocreales</taxon>
        <taxon>Cordycipitaceae</taxon>
        <taxon>Niveomyces</taxon>
    </lineage>
</organism>
<dbReference type="EMBL" id="AZHD01000003">
    <property type="protein sequence ID" value="OAA65789.1"/>
    <property type="molecule type" value="Genomic_DNA"/>
</dbReference>
<reference evidence="1 2" key="1">
    <citation type="journal article" date="2016" name="Genome Biol. Evol.">
        <title>Divergent and convergent evolution of fungal pathogenicity.</title>
        <authorList>
            <person name="Shang Y."/>
            <person name="Xiao G."/>
            <person name="Zheng P."/>
            <person name="Cen K."/>
            <person name="Zhan S."/>
            <person name="Wang C."/>
        </authorList>
    </citation>
    <scope>NUCLEOTIDE SEQUENCE [LARGE SCALE GENOMIC DNA]</scope>
    <source>
        <strain evidence="1 2">RCEF 264</strain>
    </source>
</reference>
<evidence type="ECO:0000313" key="2">
    <source>
        <dbReference type="Proteomes" id="UP000076874"/>
    </source>
</evidence>
<dbReference type="AlphaFoldDB" id="A0A167Y3L4"/>
<name>A0A167Y3L4_9HYPO</name>
<sequence length="99" mass="10650">MSLTDNSLPAMATRHVLAALSDQILGQKHAAYTHQDVALRALQASIESRMLPIQCFQAMAASMLPSFYETLDDGGTRSVPPFSSAVPSACTLIEYNGYS</sequence>
<dbReference type="Proteomes" id="UP000076874">
    <property type="component" value="Unassembled WGS sequence"/>
</dbReference>
<accession>A0A167Y3L4</accession>